<feature type="region of interest" description="Disordered" evidence="6">
    <location>
        <begin position="988"/>
        <end position="1039"/>
    </location>
</feature>
<dbReference type="GO" id="GO:0005524">
    <property type="term" value="F:ATP binding"/>
    <property type="evidence" value="ECO:0007669"/>
    <property type="project" value="UniProtKB-KW"/>
</dbReference>
<evidence type="ECO:0000256" key="3">
    <source>
        <dbReference type="ARBA" id="ARBA00022801"/>
    </source>
</evidence>
<dbReference type="SUPFAM" id="SSF52540">
    <property type="entry name" value="P-loop containing nucleoside triphosphate hydrolases"/>
    <property type="match status" value="1"/>
</dbReference>
<dbReference type="InterPro" id="IPR010222">
    <property type="entry name" value="RNA_helicase_HrpA"/>
</dbReference>
<dbReference type="Proteomes" id="UP000183530">
    <property type="component" value="Chromosome"/>
</dbReference>
<dbReference type="InterPro" id="IPR027417">
    <property type="entry name" value="P-loop_NTPase"/>
</dbReference>
<accession>A0A1L2ZLF4</accession>
<evidence type="ECO:0000313" key="10">
    <source>
        <dbReference type="Proteomes" id="UP000183530"/>
    </source>
</evidence>
<name>A0A1L2ZLF4_9MICC</name>
<dbReference type="Pfam" id="PF21010">
    <property type="entry name" value="HA2_C"/>
    <property type="match status" value="1"/>
</dbReference>
<keyword evidence="5" id="KW-0067">ATP-binding</keyword>
<dbReference type="SMART" id="SM00382">
    <property type="entry name" value="AAA"/>
    <property type="match status" value="1"/>
</dbReference>
<reference evidence="9 10" key="1">
    <citation type="submission" date="2016-11" db="EMBL/GenBank/DDBJ databases">
        <title>Genome sequencing of Zhihengliuella aestuarii B18 antagonistic to Plasmodiophora brassicae.</title>
        <authorList>
            <person name="Luo Y."/>
        </authorList>
    </citation>
    <scope>NUCLEOTIDE SEQUENCE [LARGE SCALE GENOMIC DNA]</scope>
    <source>
        <strain evidence="9 10">B18</strain>
    </source>
</reference>
<dbReference type="Pfam" id="PF11898">
    <property type="entry name" value="DUF3418"/>
    <property type="match status" value="1"/>
</dbReference>
<keyword evidence="2" id="KW-0547">Nucleotide-binding</keyword>
<evidence type="ECO:0000256" key="4">
    <source>
        <dbReference type="ARBA" id="ARBA00022806"/>
    </source>
</evidence>
<dbReference type="SMART" id="SM00847">
    <property type="entry name" value="HA2"/>
    <property type="match status" value="1"/>
</dbReference>
<evidence type="ECO:0000256" key="5">
    <source>
        <dbReference type="ARBA" id="ARBA00022840"/>
    </source>
</evidence>
<evidence type="ECO:0000259" key="7">
    <source>
        <dbReference type="PROSITE" id="PS51192"/>
    </source>
</evidence>
<evidence type="ECO:0000256" key="2">
    <source>
        <dbReference type="ARBA" id="ARBA00022741"/>
    </source>
</evidence>
<dbReference type="Gene3D" id="3.40.50.300">
    <property type="entry name" value="P-loop containing nucleotide triphosphate hydrolases"/>
    <property type="match status" value="2"/>
</dbReference>
<dbReference type="STRING" id="556325.BHE16_01120"/>
<dbReference type="InterPro" id="IPR007502">
    <property type="entry name" value="Helicase-assoc_dom"/>
</dbReference>
<organism evidence="9 10">
    <name type="scientific">Neomicrococcus aestuarii</name>
    <dbReference type="NCBI Taxonomy" id="556325"/>
    <lineage>
        <taxon>Bacteria</taxon>
        <taxon>Bacillati</taxon>
        <taxon>Actinomycetota</taxon>
        <taxon>Actinomycetes</taxon>
        <taxon>Micrococcales</taxon>
        <taxon>Micrococcaceae</taxon>
        <taxon>Neomicrococcus</taxon>
    </lineage>
</organism>
<dbReference type="FunFam" id="1.20.120.1080:FF:000005">
    <property type="entry name" value="ATP-dependent helicase HrpA"/>
    <property type="match status" value="1"/>
</dbReference>
<evidence type="ECO:0000256" key="6">
    <source>
        <dbReference type="SAM" id="MobiDB-lite"/>
    </source>
</evidence>
<dbReference type="PANTHER" id="PTHR18934:SF99">
    <property type="entry name" value="ATP-DEPENDENT RNA HELICASE DHX37-RELATED"/>
    <property type="match status" value="1"/>
</dbReference>
<dbReference type="InterPro" id="IPR003593">
    <property type="entry name" value="AAA+_ATPase"/>
</dbReference>
<dbReference type="PANTHER" id="PTHR18934">
    <property type="entry name" value="ATP-DEPENDENT RNA HELICASE"/>
    <property type="match status" value="1"/>
</dbReference>
<evidence type="ECO:0000256" key="1">
    <source>
        <dbReference type="ARBA" id="ARBA00008792"/>
    </source>
</evidence>
<sequence>MALTISYPESLPVSARREDIKKAISEHQVVIVAGETGSGKTTQLPKMLLEMGYGERGVIGHTQPRRLAARTVAERLAEELSVEIGDEVGYQVRFTGEVSKQTQVKLMTDGIMLAEIPQDRKLERYSAIIIDEAHERSLNIDFLMGYLKRLLPQRPDLKIVITSATIDPERFANHFGTETTPAPIIEVSGRTYPVEIRYRPLAADPSLDEDELDPESALEEDKDPVDGICDAVVELSKEAPGDILVFLSGEREIRDAADALRSLVERNRRLAGTEILPLFARLSLAEQHRVFNPGSQRRIILATNVAETSLTVPGIKYVIDTGVARISRYSHRTKVQRLPIERISQASANQRSGRCGRVSDGIAIRLYSEDDFTSRPEFTDPEILRTNLASVILSMSAMGIISSPKDVGDFPFVEKPDAKAVNDGVLLLRELGAMGGGSGAGNGTAGGRNANGITRTGRQLAKLPVDVRLGRMILEAGQRDCAKEVMVLAAALSIQDPRERPSQESGKRERATELHRRFEDESSDFLGYLNLWRYLQEKQQELSSSAFRRLCKQEFINYLRVREWQDLFTQLRQLAKSVGIKIAAAPIDPVANADNVHMSLLSGLVSHIGLWDERKREYQGARGSRFAVFPGSSLFKKKPDWVMAAELVETSRLWARTNAKFDPAWVEIVAPHLVKKTYSEPHWSSTLGSVMAYEKVTAFGLPVVPQRRIQFRNVNLRLAREMFIQHALVEGDWKTRHAFFARNRKLLEDIEELETRTRRRDLRVSDQDLFDFYNERVGPDVTSERHFDAWWKKAQQDNPTLLDFDADALRSDEADNVDESAYPRTMRHGDLELDLRYEFNPAARDDESDGVTVRVPVLFLNQLDPARFAWQVPGFREELVTALIKSLPKNIRKNFVPAPDVARQATAALNAEFDPTTDALEPSLELVLRRLRGFVIPPGSWNWDAVPAHLKAKFEVLGSTNKVLARSEDLKYLQVSLATQNRQAIAASLESPQPGASKTPGAKATAGTQGNKNAPSATPKTLPKGKNARTAGNSAASEVRGTWEHAGIKQWDQNVGERGIIHRKIESTVAGKTITAYPALADEVTTVRLTVFRSVAEQQAAHRAGVVRLLQLTIPSPARYVLDHLKNNEKLVFSQNPHGSVDELIRDSSLAAIDALVPANLPFTQEEFQKLYDAVRADLIDTVFSITALVEKTLSSSLRITKRLSASHSPVLAPSLADIKSQLELLVYPGFVARTGAAQLRHLPRYLQGMEKRLDKLQSGSAPREAQNITAIQALEDEYDSALDQLLPNQSTPAELAKIKWMLEEFRVSLFAQELGTAHPVSEKRIRTALREALAQLKN</sequence>
<keyword evidence="10" id="KW-1185">Reference proteome</keyword>
<dbReference type="InterPro" id="IPR002464">
    <property type="entry name" value="DNA/RNA_helicase_DEAH_CS"/>
</dbReference>
<dbReference type="NCBIfam" id="NF008348">
    <property type="entry name" value="PRK11131.1"/>
    <property type="match status" value="1"/>
</dbReference>
<dbReference type="EMBL" id="CP018135">
    <property type="protein sequence ID" value="APF39848.1"/>
    <property type="molecule type" value="Genomic_DNA"/>
</dbReference>
<protein>
    <submittedName>
        <fullName evidence="9">ATP-dependent RNA helicase HrpA</fullName>
    </submittedName>
</protein>
<dbReference type="Pfam" id="PF00270">
    <property type="entry name" value="DEAD"/>
    <property type="match status" value="1"/>
</dbReference>
<dbReference type="KEGG" id="nae:BHE16_01120"/>
<gene>
    <name evidence="9" type="ORF">BHE16_01120</name>
</gene>
<feature type="compositionally biased region" description="Polar residues" evidence="6">
    <location>
        <begin position="1006"/>
        <end position="1019"/>
    </location>
</feature>
<dbReference type="GO" id="GO:0016787">
    <property type="term" value="F:hydrolase activity"/>
    <property type="evidence" value="ECO:0007669"/>
    <property type="project" value="UniProtKB-KW"/>
</dbReference>
<dbReference type="InterPro" id="IPR014001">
    <property type="entry name" value="Helicase_ATP-bd"/>
</dbReference>
<feature type="domain" description="Helicase C-terminal" evidence="8">
    <location>
        <begin position="227"/>
        <end position="399"/>
    </location>
</feature>
<dbReference type="PROSITE" id="PS51194">
    <property type="entry name" value="HELICASE_CTER"/>
    <property type="match status" value="1"/>
</dbReference>
<dbReference type="InterPro" id="IPR001650">
    <property type="entry name" value="Helicase_C-like"/>
</dbReference>
<dbReference type="PROSITE" id="PS51192">
    <property type="entry name" value="HELICASE_ATP_BIND_1"/>
    <property type="match status" value="1"/>
</dbReference>
<dbReference type="GO" id="GO:0003723">
    <property type="term" value="F:RNA binding"/>
    <property type="evidence" value="ECO:0007669"/>
    <property type="project" value="TreeGrafter"/>
</dbReference>
<dbReference type="OrthoDB" id="9805617at2"/>
<dbReference type="GO" id="GO:0003724">
    <property type="term" value="F:RNA helicase activity"/>
    <property type="evidence" value="ECO:0007669"/>
    <property type="project" value="InterPro"/>
</dbReference>
<dbReference type="PROSITE" id="PS00690">
    <property type="entry name" value="DEAH_ATP_HELICASE"/>
    <property type="match status" value="1"/>
</dbReference>
<proteinExistence type="inferred from homology"/>
<dbReference type="Pfam" id="PF07717">
    <property type="entry name" value="OB_NTP_bind"/>
    <property type="match status" value="1"/>
</dbReference>
<comment type="similarity">
    <text evidence="1">Belongs to the DEAD box helicase family. DEAH subfamily.</text>
</comment>
<evidence type="ECO:0000313" key="9">
    <source>
        <dbReference type="EMBL" id="APF39848.1"/>
    </source>
</evidence>
<dbReference type="RefSeq" id="WP_071893323.1">
    <property type="nucleotide sequence ID" value="NZ_CP018135.1"/>
</dbReference>
<dbReference type="SMART" id="SM00487">
    <property type="entry name" value="DEXDc"/>
    <property type="match status" value="1"/>
</dbReference>
<feature type="domain" description="Helicase ATP-binding" evidence="7">
    <location>
        <begin position="21"/>
        <end position="184"/>
    </location>
</feature>
<dbReference type="Gene3D" id="1.20.120.1080">
    <property type="match status" value="1"/>
</dbReference>
<dbReference type="CDD" id="cd18791">
    <property type="entry name" value="SF2_C_RHA"/>
    <property type="match status" value="1"/>
</dbReference>
<keyword evidence="3" id="KW-0378">Hydrolase</keyword>
<dbReference type="SMART" id="SM00490">
    <property type="entry name" value="HELICc"/>
    <property type="match status" value="1"/>
</dbReference>
<dbReference type="NCBIfam" id="TIGR01967">
    <property type="entry name" value="DEAH_box_HrpA"/>
    <property type="match status" value="1"/>
</dbReference>
<dbReference type="InterPro" id="IPR011545">
    <property type="entry name" value="DEAD/DEAH_box_helicase_dom"/>
</dbReference>
<dbReference type="Pfam" id="PF00271">
    <property type="entry name" value="Helicase_C"/>
    <property type="match status" value="1"/>
</dbReference>
<evidence type="ECO:0000259" key="8">
    <source>
        <dbReference type="PROSITE" id="PS51194"/>
    </source>
</evidence>
<dbReference type="InterPro" id="IPR024590">
    <property type="entry name" value="HrpA_C"/>
</dbReference>
<keyword evidence="4 9" id="KW-0347">Helicase</keyword>
<dbReference type="InterPro" id="IPR011709">
    <property type="entry name" value="DEAD-box_helicase_OB_fold"/>
</dbReference>